<feature type="active site" description="Proton acceptor" evidence="2">
    <location>
        <position position="197"/>
    </location>
</feature>
<evidence type="ECO:0000313" key="6">
    <source>
        <dbReference type="Proteomes" id="UP000001929"/>
    </source>
</evidence>
<sequence>MGISEFKPLSPPAVVDAPIAFGRPSLGAAEIEAVAKVLASGWIGMGEQTLAFERDLGARIGCPHTVLLNSCTSALFLSLHMHAIGAGDEVVLPSLNWFSAANASLWLGARPAFCDVDEETLCVTPETVAAALTPRTRAVVVVHMGGHPVDIEGIAAILPPGVLLIEDAAHAMGGAYLDGRPVGSAGNPTCYSFYANKNLSTGEGGLLAAPTAEMADRARRLRLHGLGADSWKRYIDPRASIGLTPSEVGFKMNYTDLQAAIGRVQLSRLDAMQARRREICARYRQRLGGAGLALGFQAMIEDPRHARHLLVVRLPVGEGHARRDDVFLGLKKQGIGVAIHYTPLHHMAVYRDYAARPLPVTDRLSDSILSLPLSACLSDEDVERVCERLIDAVAPS</sequence>
<dbReference type="AlphaFoldDB" id="Q2RQQ2"/>
<dbReference type="STRING" id="269796.Rru_A2746"/>
<dbReference type="SUPFAM" id="SSF53383">
    <property type="entry name" value="PLP-dependent transferases"/>
    <property type="match status" value="1"/>
</dbReference>
<accession>Q2RQQ2</accession>
<dbReference type="EMBL" id="CP000230">
    <property type="protein sequence ID" value="ABC23543.1"/>
    <property type="molecule type" value="Genomic_DNA"/>
</dbReference>
<dbReference type="KEGG" id="rru:Rru_A2746"/>
<dbReference type="EnsemblBacteria" id="ABC23543">
    <property type="protein sequence ID" value="ABC23543"/>
    <property type="gene ID" value="Rru_A2746"/>
</dbReference>
<dbReference type="RefSeq" id="WP_011390556.1">
    <property type="nucleotide sequence ID" value="NC_007643.1"/>
</dbReference>
<evidence type="ECO:0000256" key="3">
    <source>
        <dbReference type="PIRSR" id="PIRSR000390-2"/>
    </source>
</evidence>
<proteinExistence type="inferred from homology"/>
<dbReference type="PATRIC" id="fig|269796.9.peg.2854"/>
<keyword evidence="5" id="KW-0032">Aminotransferase</keyword>
<dbReference type="Proteomes" id="UP000001929">
    <property type="component" value="Chromosome"/>
</dbReference>
<reference evidence="5 6" key="1">
    <citation type="journal article" date="2011" name="Stand. Genomic Sci.">
        <title>Complete genome sequence of Rhodospirillum rubrum type strain (S1).</title>
        <authorList>
            <person name="Munk A.C."/>
            <person name="Copeland A."/>
            <person name="Lucas S."/>
            <person name="Lapidus A."/>
            <person name="Del Rio T.G."/>
            <person name="Barry K."/>
            <person name="Detter J.C."/>
            <person name="Hammon N."/>
            <person name="Israni S."/>
            <person name="Pitluck S."/>
            <person name="Brettin T."/>
            <person name="Bruce D."/>
            <person name="Han C."/>
            <person name="Tapia R."/>
            <person name="Gilna P."/>
            <person name="Schmutz J."/>
            <person name="Larimer F."/>
            <person name="Land M."/>
            <person name="Kyrpides N.C."/>
            <person name="Mavromatis K."/>
            <person name="Richardson P."/>
            <person name="Rohde M."/>
            <person name="Goker M."/>
            <person name="Klenk H.P."/>
            <person name="Zhang Y."/>
            <person name="Roberts G.P."/>
            <person name="Reslewic S."/>
            <person name="Schwartz D.C."/>
        </authorList>
    </citation>
    <scope>NUCLEOTIDE SEQUENCE [LARGE SCALE GENOMIC DNA]</scope>
    <source>
        <strain evidence="6">ATCC 11170 / ATH 1.1.1 / DSM 467 / LMG 4362 / NCIMB 8255 / S1</strain>
    </source>
</reference>
<dbReference type="PhylomeDB" id="Q2RQQ2"/>
<dbReference type="Pfam" id="PF01041">
    <property type="entry name" value="DegT_DnrJ_EryC1"/>
    <property type="match status" value="1"/>
</dbReference>
<dbReference type="GO" id="GO:0008483">
    <property type="term" value="F:transaminase activity"/>
    <property type="evidence" value="ECO:0007669"/>
    <property type="project" value="UniProtKB-KW"/>
</dbReference>
<protein>
    <submittedName>
        <fullName evidence="5">DegT/DnrJ/EryC1/StrS aminotransferase</fullName>
    </submittedName>
</protein>
<dbReference type="InterPro" id="IPR015422">
    <property type="entry name" value="PyrdxlP-dep_Trfase_small"/>
</dbReference>
<dbReference type="PIRSF" id="PIRSF000390">
    <property type="entry name" value="PLP_StrS"/>
    <property type="match status" value="1"/>
</dbReference>
<dbReference type="GO" id="GO:0030170">
    <property type="term" value="F:pyridoxal phosphate binding"/>
    <property type="evidence" value="ECO:0007669"/>
    <property type="project" value="TreeGrafter"/>
</dbReference>
<keyword evidence="6" id="KW-1185">Reference proteome</keyword>
<organism evidence="5 6">
    <name type="scientific">Rhodospirillum rubrum (strain ATCC 11170 / ATH 1.1.1 / DSM 467 / LMG 4362 / NCIMB 8255 / S1)</name>
    <dbReference type="NCBI Taxonomy" id="269796"/>
    <lineage>
        <taxon>Bacteria</taxon>
        <taxon>Pseudomonadati</taxon>
        <taxon>Pseudomonadota</taxon>
        <taxon>Alphaproteobacteria</taxon>
        <taxon>Rhodospirillales</taxon>
        <taxon>Rhodospirillaceae</taxon>
        <taxon>Rhodospirillum</taxon>
    </lineage>
</organism>
<evidence type="ECO:0000256" key="1">
    <source>
        <dbReference type="ARBA" id="ARBA00037999"/>
    </source>
</evidence>
<dbReference type="Gene3D" id="3.40.640.10">
    <property type="entry name" value="Type I PLP-dependent aspartate aminotransferase-like (Major domain)"/>
    <property type="match status" value="1"/>
</dbReference>
<feature type="modified residue" description="N6-(pyridoxal phosphate)lysine" evidence="3">
    <location>
        <position position="197"/>
    </location>
</feature>
<evidence type="ECO:0000313" key="5">
    <source>
        <dbReference type="EMBL" id="ABC23543.1"/>
    </source>
</evidence>
<name>Q2RQQ2_RHORT</name>
<dbReference type="Gene3D" id="3.90.1150.10">
    <property type="entry name" value="Aspartate Aminotransferase, domain 1"/>
    <property type="match status" value="1"/>
</dbReference>
<gene>
    <name evidence="5" type="ordered locus">Rru_A2746</name>
</gene>
<keyword evidence="3 4" id="KW-0663">Pyridoxal phosphate</keyword>
<dbReference type="HOGENOM" id="CLU_033332_7_2_5"/>
<keyword evidence="5" id="KW-0808">Transferase</keyword>
<dbReference type="PANTHER" id="PTHR30244:SF34">
    <property type="entry name" value="DTDP-4-AMINO-4,6-DIDEOXYGALACTOSE TRANSAMINASE"/>
    <property type="match status" value="1"/>
</dbReference>
<dbReference type="InterPro" id="IPR000653">
    <property type="entry name" value="DegT/StrS_aminotransferase"/>
</dbReference>
<dbReference type="CDD" id="cd00616">
    <property type="entry name" value="AHBA_syn"/>
    <property type="match status" value="1"/>
</dbReference>
<evidence type="ECO:0000256" key="4">
    <source>
        <dbReference type="RuleBase" id="RU004508"/>
    </source>
</evidence>
<dbReference type="InterPro" id="IPR015421">
    <property type="entry name" value="PyrdxlP-dep_Trfase_major"/>
</dbReference>
<dbReference type="eggNOG" id="COG0399">
    <property type="taxonomic scope" value="Bacteria"/>
</dbReference>
<dbReference type="InterPro" id="IPR015424">
    <property type="entry name" value="PyrdxlP-dep_Trfase"/>
</dbReference>
<evidence type="ECO:0000256" key="2">
    <source>
        <dbReference type="PIRSR" id="PIRSR000390-1"/>
    </source>
</evidence>
<comment type="similarity">
    <text evidence="1 4">Belongs to the DegT/DnrJ/EryC1 family.</text>
</comment>
<dbReference type="GO" id="GO:0000271">
    <property type="term" value="P:polysaccharide biosynthetic process"/>
    <property type="evidence" value="ECO:0007669"/>
    <property type="project" value="TreeGrafter"/>
</dbReference>
<dbReference type="PANTHER" id="PTHR30244">
    <property type="entry name" value="TRANSAMINASE"/>
    <property type="match status" value="1"/>
</dbReference>